<dbReference type="InterPro" id="IPR013830">
    <property type="entry name" value="SGNH_hydro"/>
</dbReference>
<dbReference type="InterPro" id="IPR036514">
    <property type="entry name" value="SGNH_hydro_sf"/>
</dbReference>
<dbReference type="GO" id="GO:0016787">
    <property type="term" value="F:hydrolase activity"/>
    <property type="evidence" value="ECO:0007669"/>
    <property type="project" value="UniProtKB-KW"/>
</dbReference>
<keyword evidence="3" id="KW-1185">Reference proteome</keyword>
<dbReference type="RefSeq" id="WP_166396264.1">
    <property type="nucleotide sequence ID" value="NZ_CP045121.1"/>
</dbReference>
<dbReference type="InterPro" id="IPR051532">
    <property type="entry name" value="Ester_Hydrolysis_Enzymes"/>
</dbReference>
<evidence type="ECO:0000259" key="1">
    <source>
        <dbReference type="Pfam" id="PF13472"/>
    </source>
</evidence>
<evidence type="ECO:0000313" key="3">
    <source>
        <dbReference type="Proteomes" id="UP000502706"/>
    </source>
</evidence>
<keyword evidence="2" id="KW-0378">Hydrolase</keyword>
<sequence>MKTILCYGDSNTWGYDPATGERFGPGARWPGVLARELGDGYAVIEEGLNGRTTVWDDPIDPHRNGREYLVPCLESHAPLDLVAIALGVNDLKARLALSASDIADGAGALVETAQKSATGPDGGPPAVLLVAPPPVGDLGEADEMFEGALEKSRRFSLHYRRVADKYGCGLLDLAGIVSASALDGVHFEASEHAKIGREAASRVKDLLR</sequence>
<dbReference type="AlphaFoldDB" id="A0A6G8PWM8"/>
<protein>
    <submittedName>
        <fullName evidence="2">Hydrolase</fullName>
    </submittedName>
</protein>
<dbReference type="Gene3D" id="3.40.50.1110">
    <property type="entry name" value="SGNH hydrolase"/>
    <property type="match status" value="1"/>
</dbReference>
<gene>
    <name evidence="2" type="ORF">GBA65_08700</name>
</gene>
<evidence type="ECO:0000313" key="2">
    <source>
        <dbReference type="EMBL" id="QIN78585.1"/>
    </source>
</evidence>
<dbReference type="CDD" id="cd01839">
    <property type="entry name" value="SGNH_arylesterase_like"/>
    <property type="match status" value="1"/>
</dbReference>
<name>A0A6G8PWM8_9ACTN</name>
<organism evidence="2 3">
    <name type="scientific">Rubrobacter marinus</name>
    <dbReference type="NCBI Taxonomy" id="2653852"/>
    <lineage>
        <taxon>Bacteria</taxon>
        <taxon>Bacillati</taxon>
        <taxon>Actinomycetota</taxon>
        <taxon>Rubrobacteria</taxon>
        <taxon>Rubrobacterales</taxon>
        <taxon>Rubrobacteraceae</taxon>
        <taxon>Rubrobacter</taxon>
    </lineage>
</organism>
<dbReference type="SUPFAM" id="SSF52266">
    <property type="entry name" value="SGNH hydrolase"/>
    <property type="match status" value="1"/>
</dbReference>
<accession>A0A6G8PWM8</accession>
<dbReference type="Pfam" id="PF13472">
    <property type="entry name" value="Lipase_GDSL_2"/>
    <property type="match status" value="1"/>
</dbReference>
<reference evidence="2 3" key="1">
    <citation type="submission" date="2019-10" db="EMBL/GenBank/DDBJ databases">
        <title>Rubrobacter sp nov SCSIO 52915 isolated from a deep-sea sediment in the South China Sea.</title>
        <authorList>
            <person name="Chen R.W."/>
        </authorList>
    </citation>
    <scope>NUCLEOTIDE SEQUENCE [LARGE SCALE GENOMIC DNA]</scope>
    <source>
        <strain evidence="2 3">SCSIO 52915</strain>
    </source>
</reference>
<dbReference type="EMBL" id="CP045121">
    <property type="protein sequence ID" value="QIN78585.1"/>
    <property type="molecule type" value="Genomic_DNA"/>
</dbReference>
<proteinExistence type="predicted"/>
<dbReference type="PANTHER" id="PTHR30383:SF29">
    <property type="entry name" value="SGNH HYDROLASE-TYPE ESTERASE DOMAIN-CONTAINING PROTEIN"/>
    <property type="match status" value="1"/>
</dbReference>
<dbReference type="PANTHER" id="PTHR30383">
    <property type="entry name" value="THIOESTERASE 1/PROTEASE 1/LYSOPHOSPHOLIPASE L1"/>
    <property type="match status" value="1"/>
</dbReference>
<feature type="domain" description="SGNH hydrolase-type esterase" evidence="1">
    <location>
        <begin position="6"/>
        <end position="187"/>
    </location>
</feature>
<dbReference type="Proteomes" id="UP000502706">
    <property type="component" value="Chromosome"/>
</dbReference>
<dbReference type="KEGG" id="rmar:GBA65_08700"/>